<keyword evidence="3" id="KW-0032">Aminotransferase</keyword>
<dbReference type="STRING" id="2769.R7QC42"/>
<dbReference type="PANTHER" id="PTHR46383">
    <property type="entry name" value="ASPARTATE AMINOTRANSFERASE"/>
    <property type="match status" value="1"/>
</dbReference>
<gene>
    <name evidence="7" type="ORF">CHC_T00003344001</name>
</gene>
<dbReference type="AlphaFoldDB" id="R7QC42"/>
<dbReference type="Gene3D" id="3.90.1150.10">
    <property type="entry name" value="Aspartate Aminotransferase, domain 1"/>
    <property type="match status" value="1"/>
</dbReference>
<evidence type="ECO:0000256" key="1">
    <source>
        <dbReference type="ARBA" id="ARBA00001933"/>
    </source>
</evidence>
<dbReference type="KEGG" id="ccp:CHC_T00003344001"/>
<dbReference type="GO" id="GO:0030170">
    <property type="term" value="F:pyridoxal phosphate binding"/>
    <property type="evidence" value="ECO:0007669"/>
    <property type="project" value="InterPro"/>
</dbReference>
<dbReference type="GeneID" id="17322552"/>
<dbReference type="Gramene" id="CDF35020">
    <property type="protein sequence ID" value="CDF35020"/>
    <property type="gene ID" value="CHC_T00003344001"/>
</dbReference>
<comment type="similarity">
    <text evidence="2">Belongs to the class-I pyridoxal-phosphate-dependent aminotransferase family.</text>
</comment>
<name>R7QC42_CHOCR</name>
<comment type="cofactor">
    <cofactor evidence="1">
        <name>pyridoxal 5'-phosphate</name>
        <dbReference type="ChEBI" id="CHEBI:597326"/>
    </cofactor>
</comment>
<accession>R7QC42</accession>
<sequence length="362" mass="40179">MLWANTVIRGYDALCSSPHATDGRVSEHLLQSEQHVIPRQELMITAGANQAFVNVILATCDARDQVLLILPYYFSHFNALVMTGVIPVLVPIERETLQPKLADIAQRITPRTTALVVVNPGNPSGKVFPKALMEGMRDLCSRSGIWLIIDEAYREFVHQGESRIAFSPTNVDNVVRIFTASKAYGLAGWRIGAVLYPKRLSADMRKAQDTIPTHACRFSEHVAYESLLTNPLHETTALPCNITLLGKVRKTFIAFLKPVYENTPFEGDFVIPDSAFYLFLPYRKTLGNAQDGERDDMEAVDFLARKHGVLLVPGFAFGMAGYLRASYGCFEEDRASVAAGKLAKGMREVLQRAKVGEGEEGW</sequence>
<evidence type="ECO:0000259" key="6">
    <source>
        <dbReference type="Pfam" id="PF00155"/>
    </source>
</evidence>
<evidence type="ECO:0000256" key="5">
    <source>
        <dbReference type="ARBA" id="ARBA00022898"/>
    </source>
</evidence>
<organism evidence="7 8">
    <name type="scientific">Chondrus crispus</name>
    <name type="common">Carrageen Irish moss</name>
    <name type="synonym">Polymorpha crispa</name>
    <dbReference type="NCBI Taxonomy" id="2769"/>
    <lineage>
        <taxon>Eukaryota</taxon>
        <taxon>Rhodophyta</taxon>
        <taxon>Florideophyceae</taxon>
        <taxon>Rhodymeniophycidae</taxon>
        <taxon>Gigartinales</taxon>
        <taxon>Gigartinaceae</taxon>
        <taxon>Chondrus</taxon>
    </lineage>
</organism>
<evidence type="ECO:0000313" key="7">
    <source>
        <dbReference type="EMBL" id="CDF35020.1"/>
    </source>
</evidence>
<feature type="domain" description="Aminotransferase class I/classII large" evidence="6">
    <location>
        <begin position="30"/>
        <end position="333"/>
    </location>
</feature>
<dbReference type="PANTHER" id="PTHR46383:SF5">
    <property type="entry name" value="AMINOTRANSFERASE CLASS I_CLASSII DOMAIN-CONTAINING PROTEIN"/>
    <property type="match status" value="1"/>
</dbReference>
<reference evidence="8" key="1">
    <citation type="journal article" date="2013" name="Proc. Natl. Acad. Sci. U.S.A.">
        <title>Genome structure and metabolic features in the red seaweed Chondrus crispus shed light on evolution of the Archaeplastida.</title>
        <authorList>
            <person name="Collen J."/>
            <person name="Porcel B."/>
            <person name="Carre W."/>
            <person name="Ball S.G."/>
            <person name="Chaparro C."/>
            <person name="Tonon T."/>
            <person name="Barbeyron T."/>
            <person name="Michel G."/>
            <person name="Noel B."/>
            <person name="Valentin K."/>
            <person name="Elias M."/>
            <person name="Artiguenave F."/>
            <person name="Arun A."/>
            <person name="Aury J.M."/>
            <person name="Barbosa-Neto J.F."/>
            <person name="Bothwell J.H."/>
            <person name="Bouget F.Y."/>
            <person name="Brillet L."/>
            <person name="Cabello-Hurtado F."/>
            <person name="Capella-Gutierrez S."/>
            <person name="Charrier B."/>
            <person name="Cladiere L."/>
            <person name="Cock J.M."/>
            <person name="Coelho S.M."/>
            <person name="Colleoni C."/>
            <person name="Czjzek M."/>
            <person name="Da Silva C."/>
            <person name="Delage L."/>
            <person name="Denoeud F."/>
            <person name="Deschamps P."/>
            <person name="Dittami S.M."/>
            <person name="Gabaldon T."/>
            <person name="Gachon C.M."/>
            <person name="Groisillier A."/>
            <person name="Herve C."/>
            <person name="Jabbari K."/>
            <person name="Katinka M."/>
            <person name="Kloareg B."/>
            <person name="Kowalczyk N."/>
            <person name="Labadie K."/>
            <person name="Leblanc C."/>
            <person name="Lopez P.J."/>
            <person name="McLachlan D.H."/>
            <person name="Meslet-Cladiere L."/>
            <person name="Moustafa A."/>
            <person name="Nehr Z."/>
            <person name="Nyvall Collen P."/>
            <person name="Panaud O."/>
            <person name="Partensky F."/>
            <person name="Poulain J."/>
            <person name="Rensing S.A."/>
            <person name="Rousvoal S."/>
            <person name="Samson G."/>
            <person name="Symeonidi A."/>
            <person name="Weissenbach J."/>
            <person name="Zambounis A."/>
            <person name="Wincker P."/>
            <person name="Boyen C."/>
        </authorList>
    </citation>
    <scope>NUCLEOTIDE SEQUENCE [LARGE SCALE GENOMIC DNA]</scope>
    <source>
        <strain evidence="8">cv. Stackhouse</strain>
    </source>
</reference>
<keyword evidence="8" id="KW-1185">Reference proteome</keyword>
<keyword evidence="5" id="KW-0663">Pyridoxal phosphate</keyword>
<dbReference type="GO" id="GO:0006520">
    <property type="term" value="P:amino acid metabolic process"/>
    <property type="evidence" value="ECO:0007669"/>
    <property type="project" value="InterPro"/>
</dbReference>
<dbReference type="InterPro" id="IPR015421">
    <property type="entry name" value="PyrdxlP-dep_Trfase_major"/>
</dbReference>
<protein>
    <recommendedName>
        <fullName evidence="6">Aminotransferase class I/classII large domain-containing protein</fullName>
    </recommendedName>
</protein>
<dbReference type="PhylomeDB" id="R7QC42"/>
<evidence type="ECO:0000313" key="8">
    <source>
        <dbReference type="Proteomes" id="UP000012073"/>
    </source>
</evidence>
<dbReference type="EMBL" id="HG001713">
    <property type="protein sequence ID" value="CDF35020.1"/>
    <property type="molecule type" value="Genomic_DNA"/>
</dbReference>
<evidence type="ECO:0000256" key="2">
    <source>
        <dbReference type="ARBA" id="ARBA00007441"/>
    </source>
</evidence>
<dbReference type="InterPro" id="IPR015424">
    <property type="entry name" value="PyrdxlP-dep_Trfase"/>
</dbReference>
<dbReference type="CDD" id="cd00609">
    <property type="entry name" value="AAT_like"/>
    <property type="match status" value="1"/>
</dbReference>
<dbReference type="RefSeq" id="XP_005714839.1">
    <property type="nucleotide sequence ID" value="XM_005714782.1"/>
</dbReference>
<dbReference type="InterPro" id="IPR015422">
    <property type="entry name" value="PyrdxlP-dep_Trfase_small"/>
</dbReference>
<dbReference type="InterPro" id="IPR050596">
    <property type="entry name" value="AspAT/PAT-like"/>
</dbReference>
<keyword evidence="4" id="KW-0808">Transferase</keyword>
<dbReference type="OrthoDB" id="7042322at2759"/>
<dbReference type="Pfam" id="PF00155">
    <property type="entry name" value="Aminotran_1_2"/>
    <property type="match status" value="1"/>
</dbReference>
<dbReference type="InterPro" id="IPR004839">
    <property type="entry name" value="Aminotransferase_I/II_large"/>
</dbReference>
<dbReference type="GO" id="GO:0008483">
    <property type="term" value="F:transaminase activity"/>
    <property type="evidence" value="ECO:0007669"/>
    <property type="project" value="UniProtKB-KW"/>
</dbReference>
<proteinExistence type="inferred from homology"/>
<dbReference type="Gene3D" id="3.40.640.10">
    <property type="entry name" value="Type I PLP-dependent aspartate aminotransferase-like (Major domain)"/>
    <property type="match status" value="1"/>
</dbReference>
<dbReference type="Proteomes" id="UP000012073">
    <property type="component" value="Unassembled WGS sequence"/>
</dbReference>
<evidence type="ECO:0000256" key="4">
    <source>
        <dbReference type="ARBA" id="ARBA00022679"/>
    </source>
</evidence>
<evidence type="ECO:0000256" key="3">
    <source>
        <dbReference type="ARBA" id="ARBA00022576"/>
    </source>
</evidence>
<dbReference type="SUPFAM" id="SSF53383">
    <property type="entry name" value="PLP-dependent transferases"/>
    <property type="match status" value="1"/>
</dbReference>
<dbReference type="OMA" id="TPWYFNH"/>